<dbReference type="Proteomes" id="UP000305887">
    <property type="component" value="Unassembled WGS sequence"/>
</dbReference>
<evidence type="ECO:0000313" key="1">
    <source>
        <dbReference type="EMBL" id="TNC47874.1"/>
    </source>
</evidence>
<dbReference type="RefSeq" id="WP_139077975.1">
    <property type="nucleotide sequence ID" value="NZ_VDFU01000021.1"/>
</dbReference>
<gene>
    <name evidence="1" type="ORF">FHG66_15490</name>
</gene>
<accession>A0A5C4MTU3</accession>
<reference evidence="1 2" key="1">
    <citation type="submission" date="2019-06" db="EMBL/GenBank/DDBJ databases">
        <title>YIM 131921 draft genome.</title>
        <authorList>
            <person name="Jiang L."/>
        </authorList>
    </citation>
    <scope>NUCLEOTIDE SEQUENCE [LARGE SCALE GENOMIC DNA]</scope>
    <source>
        <strain evidence="1 2">YIM 131921</strain>
    </source>
</reference>
<keyword evidence="2" id="KW-1185">Reference proteome</keyword>
<comment type="caution">
    <text evidence="1">The sequence shown here is derived from an EMBL/GenBank/DDBJ whole genome shotgun (WGS) entry which is preliminary data.</text>
</comment>
<dbReference type="OrthoDB" id="7863406at2"/>
<organism evidence="1 2">
    <name type="scientific">Rubellimicrobium rubrum</name>
    <dbReference type="NCBI Taxonomy" id="2585369"/>
    <lineage>
        <taxon>Bacteria</taxon>
        <taxon>Pseudomonadati</taxon>
        <taxon>Pseudomonadota</taxon>
        <taxon>Alphaproteobacteria</taxon>
        <taxon>Rhodobacterales</taxon>
        <taxon>Roseobacteraceae</taxon>
        <taxon>Rubellimicrobium</taxon>
    </lineage>
</organism>
<dbReference type="EMBL" id="VDFU01000021">
    <property type="protein sequence ID" value="TNC47874.1"/>
    <property type="molecule type" value="Genomic_DNA"/>
</dbReference>
<sequence>MRTVKLGQVRYDAITGIFEARVDVERDGRTFRYPCRVEAPEATPRDWIEQALTRHALRQSDTGPIRPRPH</sequence>
<proteinExistence type="predicted"/>
<name>A0A5C4MTU3_9RHOB</name>
<dbReference type="AlphaFoldDB" id="A0A5C4MTU3"/>
<protein>
    <submittedName>
        <fullName evidence="1">Orotidine 5'-phosphate decarboxylase</fullName>
    </submittedName>
</protein>
<evidence type="ECO:0000313" key="2">
    <source>
        <dbReference type="Proteomes" id="UP000305887"/>
    </source>
</evidence>